<sequence length="83" mass="8724">MRNHHRRPGKPGFRIQYAGHPPVTCLSASDNAMQVPPTGPSGIEVPGSGLSSCSASRAVCDKYLLTATTAGHRLRGLILALES</sequence>
<proteinExistence type="predicted"/>
<accession>A0A6P8K8V7</accession>
<gene>
    <name evidence="2" type="primary">LOC117141355</name>
</gene>
<evidence type="ECO:0000313" key="1">
    <source>
        <dbReference type="Proteomes" id="UP000515162"/>
    </source>
</evidence>
<dbReference type="GeneID" id="117141355"/>
<evidence type="ECO:0000313" key="2">
    <source>
        <dbReference type="RefSeq" id="XP_033160654.1"/>
    </source>
</evidence>
<name>A0A6P8K8V7_DROMA</name>
<organism evidence="1 2">
    <name type="scientific">Drosophila mauritiana</name>
    <name type="common">Fruit fly</name>
    <dbReference type="NCBI Taxonomy" id="7226"/>
    <lineage>
        <taxon>Eukaryota</taxon>
        <taxon>Metazoa</taxon>
        <taxon>Ecdysozoa</taxon>
        <taxon>Arthropoda</taxon>
        <taxon>Hexapoda</taxon>
        <taxon>Insecta</taxon>
        <taxon>Pterygota</taxon>
        <taxon>Neoptera</taxon>
        <taxon>Endopterygota</taxon>
        <taxon>Diptera</taxon>
        <taxon>Brachycera</taxon>
        <taxon>Muscomorpha</taxon>
        <taxon>Ephydroidea</taxon>
        <taxon>Drosophilidae</taxon>
        <taxon>Drosophila</taxon>
        <taxon>Sophophora</taxon>
    </lineage>
</organism>
<reference evidence="2" key="1">
    <citation type="submission" date="2025-08" db="UniProtKB">
        <authorList>
            <consortium name="RefSeq"/>
        </authorList>
    </citation>
    <scope>IDENTIFICATION</scope>
    <source>
        <strain evidence="2">Mau12</strain>
        <tissue evidence="2">Whole Body</tissue>
    </source>
</reference>
<dbReference type="Proteomes" id="UP000515162">
    <property type="component" value="Chromosome 3L"/>
</dbReference>
<dbReference type="AlphaFoldDB" id="A0A6P8K8V7"/>
<dbReference type="RefSeq" id="XP_033160654.1">
    <property type="nucleotide sequence ID" value="XM_033304763.1"/>
</dbReference>
<keyword evidence="1" id="KW-1185">Reference proteome</keyword>
<protein>
    <submittedName>
        <fullName evidence="2">Uncharacterized protein LOC117141355</fullName>
    </submittedName>
</protein>